<dbReference type="Proteomes" id="UP000499080">
    <property type="component" value="Unassembled WGS sequence"/>
</dbReference>
<proteinExistence type="predicted"/>
<dbReference type="AlphaFoldDB" id="A0A4Y2N8V9"/>
<protein>
    <submittedName>
        <fullName evidence="2">Uncharacterized protein</fullName>
    </submittedName>
</protein>
<organism evidence="2 3">
    <name type="scientific">Araneus ventricosus</name>
    <name type="common">Orbweaver spider</name>
    <name type="synonym">Epeira ventricosa</name>
    <dbReference type="NCBI Taxonomy" id="182803"/>
    <lineage>
        <taxon>Eukaryota</taxon>
        <taxon>Metazoa</taxon>
        <taxon>Ecdysozoa</taxon>
        <taxon>Arthropoda</taxon>
        <taxon>Chelicerata</taxon>
        <taxon>Arachnida</taxon>
        <taxon>Araneae</taxon>
        <taxon>Araneomorphae</taxon>
        <taxon>Entelegynae</taxon>
        <taxon>Araneoidea</taxon>
        <taxon>Araneidae</taxon>
        <taxon>Araneus</taxon>
    </lineage>
</organism>
<sequence>MRTLTRRGGCHGTTNRRGEYAAHQRSLPSPQEIRQPATGSAYIASFVQGGTDVPHLSQVQYVEGHDQGRPQGPQLHGSVSRRELKLLLILPPSLRPGANRTSPTQGTTTPQEGAKRKAHLTRIRGFFVKMDNQRGYRK</sequence>
<evidence type="ECO:0000256" key="1">
    <source>
        <dbReference type="SAM" id="MobiDB-lite"/>
    </source>
</evidence>
<gene>
    <name evidence="2" type="ORF">AVEN_178904_1</name>
</gene>
<accession>A0A4Y2N8V9</accession>
<feature type="compositionally biased region" description="Polar residues" evidence="1">
    <location>
        <begin position="99"/>
        <end position="111"/>
    </location>
</feature>
<feature type="region of interest" description="Disordered" evidence="1">
    <location>
        <begin position="91"/>
        <end position="119"/>
    </location>
</feature>
<reference evidence="2 3" key="1">
    <citation type="journal article" date="2019" name="Sci. Rep.">
        <title>Orb-weaving spider Araneus ventricosus genome elucidates the spidroin gene catalogue.</title>
        <authorList>
            <person name="Kono N."/>
            <person name="Nakamura H."/>
            <person name="Ohtoshi R."/>
            <person name="Moran D.A.P."/>
            <person name="Shinohara A."/>
            <person name="Yoshida Y."/>
            <person name="Fujiwara M."/>
            <person name="Mori M."/>
            <person name="Tomita M."/>
            <person name="Arakawa K."/>
        </authorList>
    </citation>
    <scope>NUCLEOTIDE SEQUENCE [LARGE SCALE GENOMIC DNA]</scope>
</reference>
<evidence type="ECO:0000313" key="2">
    <source>
        <dbReference type="EMBL" id="GBN35711.1"/>
    </source>
</evidence>
<evidence type="ECO:0000313" key="3">
    <source>
        <dbReference type="Proteomes" id="UP000499080"/>
    </source>
</evidence>
<keyword evidence="3" id="KW-1185">Reference proteome</keyword>
<name>A0A4Y2N8V9_ARAVE</name>
<comment type="caution">
    <text evidence="2">The sequence shown here is derived from an EMBL/GenBank/DDBJ whole genome shotgun (WGS) entry which is preliminary data.</text>
</comment>
<feature type="region of interest" description="Disordered" evidence="1">
    <location>
        <begin position="1"/>
        <end position="36"/>
    </location>
</feature>
<dbReference type="EMBL" id="BGPR01008737">
    <property type="protein sequence ID" value="GBN35711.1"/>
    <property type="molecule type" value="Genomic_DNA"/>
</dbReference>